<dbReference type="Proteomes" id="UP001183777">
    <property type="component" value="Unassembled WGS sequence"/>
</dbReference>
<evidence type="ECO:0000256" key="1">
    <source>
        <dbReference type="SAM" id="MobiDB-lite"/>
    </source>
</evidence>
<evidence type="ECO:0000313" key="3">
    <source>
        <dbReference type="Proteomes" id="UP001183777"/>
    </source>
</evidence>
<proteinExistence type="predicted"/>
<evidence type="ECO:0000313" key="2">
    <source>
        <dbReference type="EMBL" id="MDT0431811.1"/>
    </source>
</evidence>
<gene>
    <name evidence="2" type="ORF">RM649_29770</name>
</gene>
<accession>A0ABU2RT34</accession>
<name>A0ABU2RT34_9ACTN</name>
<reference evidence="3" key="1">
    <citation type="submission" date="2023-07" db="EMBL/GenBank/DDBJ databases">
        <title>30 novel species of actinomycetes from the DSMZ collection.</title>
        <authorList>
            <person name="Nouioui I."/>
        </authorList>
    </citation>
    <scope>NUCLEOTIDE SEQUENCE [LARGE SCALE GENOMIC DNA]</scope>
    <source>
        <strain evidence="3">DSM 41770</strain>
    </source>
</reference>
<dbReference type="EMBL" id="JAVREX010000017">
    <property type="protein sequence ID" value="MDT0431811.1"/>
    <property type="molecule type" value="Genomic_DNA"/>
</dbReference>
<protein>
    <submittedName>
        <fullName evidence="2">Uncharacterized protein</fullName>
    </submittedName>
</protein>
<sequence>MTFVRVALRDMTRVALMLAPVDPFSAEMSTSARGAVAVGEAAAEFFASFFGASLHEVREKAPTSSATVTEAGRERRRARPGRVDAVLT</sequence>
<keyword evidence="3" id="KW-1185">Reference proteome</keyword>
<organism evidence="2 3">
    <name type="scientific">Streptomyces salyersiae</name>
    <dbReference type="NCBI Taxonomy" id="3075530"/>
    <lineage>
        <taxon>Bacteria</taxon>
        <taxon>Bacillati</taxon>
        <taxon>Actinomycetota</taxon>
        <taxon>Actinomycetes</taxon>
        <taxon>Kitasatosporales</taxon>
        <taxon>Streptomycetaceae</taxon>
        <taxon>Streptomyces</taxon>
    </lineage>
</organism>
<comment type="caution">
    <text evidence="2">The sequence shown here is derived from an EMBL/GenBank/DDBJ whole genome shotgun (WGS) entry which is preliminary data.</text>
</comment>
<feature type="region of interest" description="Disordered" evidence="1">
    <location>
        <begin position="61"/>
        <end position="88"/>
    </location>
</feature>
<dbReference type="RefSeq" id="WP_307817337.1">
    <property type="nucleotide sequence ID" value="NZ_JAVREX010000017.1"/>
</dbReference>